<dbReference type="CDD" id="cd00190">
    <property type="entry name" value="Tryp_SPc"/>
    <property type="match status" value="1"/>
</dbReference>
<keyword evidence="2" id="KW-0645">Protease</keyword>
<dbReference type="PROSITE" id="PS00134">
    <property type="entry name" value="TRYPSIN_HIS"/>
    <property type="match status" value="1"/>
</dbReference>
<evidence type="ECO:0000256" key="2">
    <source>
        <dbReference type="RuleBase" id="RU363034"/>
    </source>
</evidence>
<dbReference type="PROSITE" id="PS00135">
    <property type="entry name" value="TRYPSIN_SER"/>
    <property type="match status" value="1"/>
</dbReference>
<dbReference type="OMA" id="RANSHCK"/>
<dbReference type="InterPro" id="IPR001314">
    <property type="entry name" value="Peptidase_S1A"/>
</dbReference>
<dbReference type="FunFam" id="2.40.10.10:FF:000166">
    <property type="entry name" value="Trypsin"/>
    <property type="match status" value="1"/>
</dbReference>
<dbReference type="GeneID" id="111252338"/>
<evidence type="ECO:0000313" key="4">
    <source>
        <dbReference type="EnsemblMetazoa" id="XP_022665768"/>
    </source>
</evidence>
<evidence type="ECO:0000256" key="1">
    <source>
        <dbReference type="ARBA" id="ARBA00023157"/>
    </source>
</evidence>
<keyword evidence="2" id="KW-0720">Serine protease</keyword>
<dbReference type="InterPro" id="IPR001254">
    <property type="entry name" value="Trypsin_dom"/>
</dbReference>
<evidence type="ECO:0000259" key="3">
    <source>
        <dbReference type="PROSITE" id="PS50240"/>
    </source>
</evidence>
<dbReference type="OrthoDB" id="10051896at2759"/>
<dbReference type="Proteomes" id="UP000594260">
    <property type="component" value="Unplaced"/>
</dbReference>
<dbReference type="PANTHER" id="PTHR24252:SF7">
    <property type="entry name" value="HYALIN"/>
    <property type="match status" value="1"/>
</dbReference>
<dbReference type="InterPro" id="IPR043504">
    <property type="entry name" value="Peptidase_S1_PA_chymotrypsin"/>
</dbReference>
<dbReference type="KEGG" id="vde:111252338"/>
<dbReference type="PRINTS" id="PR00722">
    <property type="entry name" value="CHYMOTRYPSIN"/>
</dbReference>
<dbReference type="AlphaFoldDB" id="A0A7M7KM61"/>
<dbReference type="EnsemblMetazoa" id="XM_022810033">
    <property type="protein sequence ID" value="XP_022665768"/>
    <property type="gene ID" value="LOC111252338"/>
</dbReference>
<protein>
    <recommendedName>
        <fullName evidence="3">Peptidase S1 domain-containing protein</fullName>
    </recommendedName>
</protein>
<feature type="domain" description="Peptidase S1" evidence="3">
    <location>
        <begin position="1"/>
        <end position="209"/>
    </location>
</feature>
<keyword evidence="2" id="KW-0378">Hydrolase</keyword>
<dbReference type="FunCoup" id="A0A7M7KM61">
    <property type="interactions" value="20"/>
</dbReference>
<dbReference type="PROSITE" id="PS50240">
    <property type="entry name" value="TRYPSIN_DOM"/>
    <property type="match status" value="1"/>
</dbReference>
<dbReference type="Pfam" id="PF00089">
    <property type="entry name" value="Trypsin"/>
    <property type="match status" value="1"/>
</dbReference>
<evidence type="ECO:0000313" key="5">
    <source>
        <dbReference type="Proteomes" id="UP000594260"/>
    </source>
</evidence>
<keyword evidence="1" id="KW-1015">Disulfide bond</keyword>
<dbReference type="GO" id="GO:0004252">
    <property type="term" value="F:serine-type endopeptidase activity"/>
    <property type="evidence" value="ECO:0007669"/>
    <property type="project" value="InterPro"/>
</dbReference>
<accession>A0A7M7KM61</accession>
<dbReference type="InterPro" id="IPR018114">
    <property type="entry name" value="TRYPSIN_HIS"/>
</dbReference>
<dbReference type="PANTHER" id="PTHR24252">
    <property type="entry name" value="ACROSIN-RELATED"/>
    <property type="match status" value="1"/>
</dbReference>
<reference evidence="4" key="1">
    <citation type="submission" date="2021-01" db="UniProtKB">
        <authorList>
            <consortium name="EnsemblMetazoa"/>
        </authorList>
    </citation>
    <scope>IDENTIFICATION</scope>
</reference>
<organism evidence="4 5">
    <name type="scientific">Varroa destructor</name>
    <name type="common">Honeybee mite</name>
    <dbReference type="NCBI Taxonomy" id="109461"/>
    <lineage>
        <taxon>Eukaryota</taxon>
        <taxon>Metazoa</taxon>
        <taxon>Ecdysozoa</taxon>
        <taxon>Arthropoda</taxon>
        <taxon>Chelicerata</taxon>
        <taxon>Arachnida</taxon>
        <taxon>Acari</taxon>
        <taxon>Parasitiformes</taxon>
        <taxon>Mesostigmata</taxon>
        <taxon>Gamasina</taxon>
        <taxon>Dermanyssoidea</taxon>
        <taxon>Varroidae</taxon>
        <taxon>Varroa</taxon>
    </lineage>
</organism>
<dbReference type="InParanoid" id="A0A7M7KM61"/>
<sequence>MNHSALGGGSLIDEQWILTAAHCLTLNVQYQIVLGKHNLEVDEPQQVIQSSAKLIRHPSFDSINPVYDVGLVKLETPLSFSANHQIAPICLPSANDFDTFDGIDCVVSGWGQTSLNNSRTANILQKIIVRPLCYKQCRRIWGINRSVLCGQPITQGTAYKGDSGGPLQCLVNGRYVLVGVTSFIDENLLEPSGFARVSEIIQWINEMRRGPDV</sequence>
<proteinExistence type="predicted"/>
<dbReference type="SMART" id="SM00020">
    <property type="entry name" value="Tryp_SPc"/>
    <property type="match status" value="1"/>
</dbReference>
<keyword evidence="5" id="KW-1185">Reference proteome</keyword>
<dbReference type="InterPro" id="IPR033116">
    <property type="entry name" value="TRYPSIN_SER"/>
</dbReference>
<dbReference type="SUPFAM" id="SSF50494">
    <property type="entry name" value="Trypsin-like serine proteases"/>
    <property type="match status" value="1"/>
</dbReference>
<dbReference type="GO" id="GO:0006508">
    <property type="term" value="P:proteolysis"/>
    <property type="evidence" value="ECO:0007669"/>
    <property type="project" value="UniProtKB-KW"/>
</dbReference>
<dbReference type="RefSeq" id="XP_022665768.1">
    <property type="nucleotide sequence ID" value="XM_022810033.1"/>
</dbReference>
<dbReference type="Gene3D" id="2.40.10.10">
    <property type="entry name" value="Trypsin-like serine proteases"/>
    <property type="match status" value="1"/>
</dbReference>
<dbReference type="InterPro" id="IPR009003">
    <property type="entry name" value="Peptidase_S1_PA"/>
</dbReference>
<name>A0A7M7KM61_VARDE</name>